<evidence type="ECO:0000313" key="2">
    <source>
        <dbReference type="Proteomes" id="UP000094487"/>
    </source>
</evidence>
<sequence length="176" mass="19160">MTNDIHARRIAEAQVIGASLALMTTAGWTIRKDATTELPRDFWNYLYVSEPALLLVPTIDDPRGLRAVVGSAVRQARSDALVVSIGTSARGERQASAQVCLWSSLGVHWYGPHLPWLSQTGDLWLVPDHRAPVDAEPSFRLAGGPLEPRPAPFANTIDRYRGLGAARVLVDQALEG</sequence>
<dbReference type="EMBL" id="MDDS01000028">
    <property type="protein sequence ID" value="ODP37512.1"/>
    <property type="molecule type" value="Genomic_DNA"/>
</dbReference>
<dbReference type="STRING" id="1888892.BFL28_17535"/>
<dbReference type="AlphaFoldDB" id="A0A1E3LUS3"/>
<protein>
    <submittedName>
        <fullName evidence="1">Uncharacterized protein</fullName>
    </submittedName>
</protein>
<accession>A0A1E3LUS3</accession>
<gene>
    <name evidence="1" type="ORF">BFL28_17535</name>
</gene>
<evidence type="ECO:0000313" key="1">
    <source>
        <dbReference type="EMBL" id="ODP37512.1"/>
    </source>
</evidence>
<proteinExistence type="predicted"/>
<organism evidence="1 2">
    <name type="scientific">Sphingomonas turrisvirgatae</name>
    <dbReference type="NCBI Taxonomy" id="1888892"/>
    <lineage>
        <taxon>Bacteria</taxon>
        <taxon>Pseudomonadati</taxon>
        <taxon>Pseudomonadota</taxon>
        <taxon>Alphaproteobacteria</taxon>
        <taxon>Sphingomonadales</taxon>
        <taxon>Sphingomonadaceae</taxon>
        <taxon>Sphingomonas</taxon>
    </lineage>
</organism>
<dbReference type="Proteomes" id="UP000094487">
    <property type="component" value="Unassembled WGS sequence"/>
</dbReference>
<dbReference type="RefSeq" id="WP_069320752.1">
    <property type="nucleotide sequence ID" value="NZ_MDDS01000028.1"/>
</dbReference>
<comment type="caution">
    <text evidence="1">The sequence shown here is derived from an EMBL/GenBank/DDBJ whole genome shotgun (WGS) entry which is preliminary data.</text>
</comment>
<reference evidence="1 2" key="1">
    <citation type="submission" date="2016-08" db="EMBL/GenBank/DDBJ databases">
        <title>Draft genome of the agarase producing Sphingomonas sp. MCT13.</title>
        <authorList>
            <person name="D'Andrea M.M."/>
            <person name="Rossolini G.M."/>
            <person name="Thaller M.C."/>
        </authorList>
    </citation>
    <scope>NUCLEOTIDE SEQUENCE [LARGE SCALE GENOMIC DNA]</scope>
    <source>
        <strain evidence="1 2">MCT13</strain>
    </source>
</reference>
<name>A0A1E3LUS3_9SPHN</name>
<dbReference type="OrthoDB" id="7555368at2"/>
<keyword evidence="2" id="KW-1185">Reference proteome</keyword>